<evidence type="ECO:0000256" key="3">
    <source>
        <dbReference type="ARBA" id="ARBA00023002"/>
    </source>
</evidence>
<comment type="subunit">
    <text evidence="6">Homodimer.</text>
</comment>
<evidence type="ECO:0000256" key="4">
    <source>
        <dbReference type="ARBA" id="ARBA00023157"/>
    </source>
</evidence>
<dbReference type="InterPro" id="IPR050455">
    <property type="entry name" value="Tpx_Peroxidase_subfamily"/>
</dbReference>
<feature type="disulfide bond" description="Redox-active" evidence="6">
    <location>
        <begin position="60"/>
        <end position="94"/>
    </location>
</feature>
<dbReference type="HAMAP" id="MF_00269">
    <property type="entry name" value="Tpx"/>
    <property type="match status" value="1"/>
</dbReference>
<dbReference type="InterPro" id="IPR018219">
    <property type="entry name" value="Tpx_CS"/>
</dbReference>
<dbReference type="EC" id="1.11.1.24" evidence="6"/>
<dbReference type="NCBIfam" id="NF001808">
    <property type="entry name" value="PRK00522.1"/>
    <property type="match status" value="1"/>
</dbReference>
<organism evidence="8 9">
    <name type="scientific">Duncaniella freteri</name>
    <dbReference type="NCBI Taxonomy" id="2530391"/>
    <lineage>
        <taxon>Bacteria</taxon>
        <taxon>Pseudomonadati</taxon>
        <taxon>Bacteroidota</taxon>
        <taxon>Bacteroidia</taxon>
        <taxon>Bacteroidales</taxon>
        <taxon>Muribaculaceae</taxon>
        <taxon>Duncaniella</taxon>
    </lineage>
</organism>
<evidence type="ECO:0000256" key="6">
    <source>
        <dbReference type="HAMAP-Rule" id="MF_00269"/>
    </source>
</evidence>
<comment type="catalytic activity">
    <reaction evidence="6">
        <text>a hydroperoxide + [thioredoxin]-dithiol = an alcohol + [thioredoxin]-disulfide + H2O</text>
        <dbReference type="Rhea" id="RHEA:62620"/>
        <dbReference type="Rhea" id="RHEA-COMP:10698"/>
        <dbReference type="Rhea" id="RHEA-COMP:10700"/>
        <dbReference type="ChEBI" id="CHEBI:15377"/>
        <dbReference type="ChEBI" id="CHEBI:29950"/>
        <dbReference type="ChEBI" id="CHEBI:30879"/>
        <dbReference type="ChEBI" id="CHEBI:35924"/>
        <dbReference type="ChEBI" id="CHEBI:50058"/>
        <dbReference type="EC" id="1.11.1.24"/>
    </reaction>
</comment>
<dbReference type="InterPro" id="IPR013766">
    <property type="entry name" value="Thioredoxin_domain"/>
</dbReference>
<dbReference type="AlphaFoldDB" id="A0A4Z0V9L5"/>
<keyword evidence="1 6" id="KW-0575">Peroxidase</keyword>
<keyword evidence="5 6" id="KW-0676">Redox-active center</keyword>
<sequence length="167" mass="18226">METVLFKGTPCHTCGTVPGIGETAPCYHLTAPDLSQILCSDFADKRVVLNIFPSLDTPVCATSVRRFNQEAASLDNVAIICVSMDLPFAMGRFCTIEGIDNVIFGSAFRSPLFGQKYGLQLVDGPLAGLLTRCVLILDENRRVIYRDLVHEITSEPDYAAALKALQK</sequence>
<comment type="miscellaneous">
    <text evidence="6">The active site is a conserved redox-active cysteine residue, the peroxidatic cysteine (C(P)), which makes the nucleophilic attack on the peroxide substrate. The peroxide oxidizes the C(P)-SH to cysteine sulfenic acid (C(P)-SOH), which then reacts with another cysteine residue, the resolving cysteine (C(R)), to form a disulfide bridge. The disulfide is subsequently reduced by an appropriate electron donor to complete the catalytic cycle. In this atypical 2-Cys peroxiredoxin, C(R) is present in the same subunit to form an intramolecular disulfide. The disulfide is subsequently reduced by thioredoxin.</text>
</comment>
<dbReference type="InterPro" id="IPR013740">
    <property type="entry name" value="Redoxin"/>
</dbReference>
<comment type="function">
    <text evidence="6">Thiol-specific peroxidase that catalyzes the reduction of hydrogen peroxide and organic hydroperoxides to water and alcohols, respectively. Plays a role in cell protection against oxidative stress by detoxifying peroxides.</text>
</comment>
<dbReference type="InterPro" id="IPR002065">
    <property type="entry name" value="TPX"/>
</dbReference>
<comment type="caution">
    <text evidence="8">The sequence shown here is derived from an EMBL/GenBank/DDBJ whole genome shotgun (WGS) entry which is preliminary data.</text>
</comment>
<evidence type="ECO:0000313" key="8">
    <source>
        <dbReference type="EMBL" id="TGG40243.1"/>
    </source>
</evidence>
<dbReference type="EMBL" id="SJSA01000001">
    <property type="protein sequence ID" value="TGG40243.1"/>
    <property type="molecule type" value="Genomic_DNA"/>
</dbReference>
<dbReference type="GO" id="GO:0008379">
    <property type="term" value="F:thioredoxin peroxidase activity"/>
    <property type="evidence" value="ECO:0007669"/>
    <property type="project" value="UniProtKB-UniRule"/>
</dbReference>
<evidence type="ECO:0000256" key="2">
    <source>
        <dbReference type="ARBA" id="ARBA00022862"/>
    </source>
</evidence>
<keyword evidence="2 6" id="KW-0049">Antioxidant</keyword>
<dbReference type="InterPro" id="IPR036249">
    <property type="entry name" value="Thioredoxin-like_sf"/>
</dbReference>
<dbReference type="PANTHER" id="PTHR43110">
    <property type="entry name" value="THIOL PEROXIDASE"/>
    <property type="match status" value="1"/>
</dbReference>
<dbReference type="PANTHER" id="PTHR43110:SF1">
    <property type="entry name" value="THIOL PEROXIDASE"/>
    <property type="match status" value="1"/>
</dbReference>
<protein>
    <recommendedName>
        <fullName evidence="6">Thiol peroxidase</fullName>
        <shortName evidence="6">Tpx</shortName>
        <ecNumber evidence="6">1.11.1.24</ecNumber>
    </recommendedName>
    <alternativeName>
        <fullName evidence="6">Peroxiredoxin tpx</fullName>
        <shortName evidence="6">Prx</shortName>
    </alternativeName>
    <alternativeName>
        <fullName evidence="6">Thioredoxin peroxidase</fullName>
    </alternativeName>
    <alternativeName>
        <fullName evidence="6">Thioredoxin-dependent peroxiredoxin</fullName>
    </alternativeName>
</protein>
<proteinExistence type="inferred from homology"/>
<dbReference type="RefSeq" id="WP_135471256.1">
    <property type="nucleotide sequence ID" value="NZ_CASCNC010000006.1"/>
</dbReference>
<keyword evidence="9" id="KW-1185">Reference proteome</keyword>
<dbReference type="PROSITE" id="PS51352">
    <property type="entry name" value="THIOREDOXIN_2"/>
    <property type="match status" value="1"/>
</dbReference>
<dbReference type="Proteomes" id="UP000297635">
    <property type="component" value="Unassembled WGS sequence"/>
</dbReference>
<accession>A0A4Z0V9L5</accession>
<dbReference type="Pfam" id="PF08534">
    <property type="entry name" value="Redoxin"/>
    <property type="match status" value="1"/>
</dbReference>
<gene>
    <name evidence="6" type="primary">tpx</name>
    <name evidence="8" type="ORF">EZ315_05855</name>
</gene>
<dbReference type="CDD" id="cd03014">
    <property type="entry name" value="PRX_Atyp2cys"/>
    <property type="match status" value="1"/>
</dbReference>
<feature type="active site" description="Cysteine sulfenic acid (-SOH) intermediate" evidence="6">
    <location>
        <position position="60"/>
    </location>
</feature>
<dbReference type="GeneID" id="82149312"/>
<feature type="domain" description="Thioredoxin" evidence="7">
    <location>
        <begin position="18"/>
        <end position="167"/>
    </location>
</feature>
<keyword evidence="4 6" id="KW-1015">Disulfide bond</keyword>
<dbReference type="Gene3D" id="3.40.30.10">
    <property type="entry name" value="Glutaredoxin"/>
    <property type="match status" value="1"/>
</dbReference>
<evidence type="ECO:0000313" key="9">
    <source>
        <dbReference type="Proteomes" id="UP000297635"/>
    </source>
</evidence>
<reference evidence="8 9" key="1">
    <citation type="submission" date="2019-02" db="EMBL/GenBank/DDBJ databases">
        <title>Isolation and identification of novel species under the genus Muribaculum.</title>
        <authorList>
            <person name="Miyake S."/>
            <person name="Ding Y."/>
            <person name="Low A."/>
            <person name="Soh M."/>
            <person name="Seedorf H."/>
        </authorList>
    </citation>
    <scope>NUCLEOTIDE SEQUENCE [LARGE SCALE GENOMIC DNA]</scope>
    <source>
        <strain evidence="8 9">TLL-A3</strain>
    </source>
</reference>
<dbReference type="PROSITE" id="PS01265">
    <property type="entry name" value="TPX"/>
    <property type="match status" value="1"/>
</dbReference>
<evidence type="ECO:0000256" key="1">
    <source>
        <dbReference type="ARBA" id="ARBA00022559"/>
    </source>
</evidence>
<dbReference type="SUPFAM" id="SSF52833">
    <property type="entry name" value="Thioredoxin-like"/>
    <property type="match status" value="1"/>
</dbReference>
<keyword evidence="3 6" id="KW-0560">Oxidoreductase</keyword>
<name>A0A4Z0V9L5_9BACT</name>
<comment type="similarity">
    <text evidence="6">Belongs to the peroxiredoxin family. Tpx subfamily.</text>
</comment>
<evidence type="ECO:0000256" key="5">
    <source>
        <dbReference type="ARBA" id="ARBA00023284"/>
    </source>
</evidence>
<evidence type="ECO:0000259" key="7">
    <source>
        <dbReference type="PROSITE" id="PS51352"/>
    </source>
</evidence>